<reference evidence="1" key="1">
    <citation type="journal article" date="2022" name="Front. Microbiol.">
        <title>Genome-based taxonomic rearrangement of Oceanobacter-related bacteria including the description of Thalassolituus hydrocarbonoclasticus sp. nov. and Thalassolituus pacificus sp. nov. and emended description of the genus Thalassolituus.</title>
        <authorList>
            <person name="Dong C."/>
            <person name="Wei L."/>
            <person name="Wang J."/>
            <person name="Lai Q."/>
            <person name="Huang Z."/>
            <person name="Shao Z."/>
        </authorList>
    </citation>
    <scope>NUCLEOTIDE SEQUENCE</scope>
    <source>
        <strain evidence="1">59MF3M-4</strain>
    </source>
</reference>
<organism evidence="1 2">
    <name type="scientific">Thalassolituus pacificus</name>
    <dbReference type="NCBI Taxonomy" id="2975440"/>
    <lineage>
        <taxon>Bacteria</taxon>
        <taxon>Pseudomonadati</taxon>
        <taxon>Pseudomonadota</taxon>
        <taxon>Gammaproteobacteria</taxon>
        <taxon>Oceanospirillales</taxon>
        <taxon>Oceanospirillaceae</taxon>
        <taxon>Thalassolituus</taxon>
    </lineage>
</organism>
<keyword evidence="2" id="KW-1185">Reference proteome</keyword>
<gene>
    <name evidence="1" type="ORF">NYR02_00055</name>
</gene>
<comment type="caution">
    <text evidence="1">The sequence shown here is derived from an EMBL/GenBank/DDBJ whole genome shotgun (WGS) entry which is preliminary data.</text>
</comment>
<reference evidence="1" key="2">
    <citation type="submission" date="2022-08" db="EMBL/GenBank/DDBJ databases">
        <authorList>
            <person name="Dong C."/>
        </authorList>
    </citation>
    <scope>NUCLEOTIDE SEQUENCE</scope>
    <source>
        <strain evidence="1">59MF3M-4</strain>
    </source>
</reference>
<name>A0A9X2WB01_9GAMM</name>
<dbReference type="EMBL" id="JAOANI010000002">
    <property type="protein sequence ID" value="MCT7357414.1"/>
    <property type="molecule type" value="Genomic_DNA"/>
</dbReference>
<protein>
    <recommendedName>
        <fullName evidence="3">PsiF repeat-containing protein</fullName>
    </recommendedName>
</protein>
<dbReference type="AlphaFoldDB" id="A0A9X2WB01"/>
<sequence length="84" mass="9403">MHKRNAGWSWLYITAALWGLSGTVCVAEEPAEDAEETISAPADDGDESYRREIQQECESQATSMELEGSDRADYVRLCLQQYGL</sequence>
<evidence type="ECO:0000313" key="1">
    <source>
        <dbReference type="EMBL" id="MCT7357414.1"/>
    </source>
</evidence>
<evidence type="ECO:0000313" key="2">
    <source>
        <dbReference type="Proteomes" id="UP001147830"/>
    </source>
</evidence>
<accession>A0A9X2WB01</accession>
<proteinExistence type="predicted"/>
<dbReference type="RefSeq" id="WP_260974353.1">
    <property type="nucleotide sequence ID" value="NZ_JAOANI010000002.1"/>
</dbReference>
<evidence type="ECO:0008006" key="3">
    <source>
        <dbReference type="Google" id="ProtNLM"/>
    </source>
</evidence>
<dbReference type="Proteomes" id="UP001147830">
    <property type="component" value="Unassembled WGS sequence"/>
</dbReference>